<accession>A0A1M5TYU1</accession>
<dbReference type="STRING" id="1123282.SAMN02745823_00288"/>
<reference evidence="1 2" key="1">
    <citation type="submission" date="2016-11" db="EMBL/GenBank/DDBJ databases">
        <authorList>
            <person name="Jaros S."/>
            <person name="Januszkiewicz K."/>
            <person name="Wedrychowicz H."/>
        </authorList>
    </citation>
    <scope>NUCLEOTIDE SEQUENCE [LARGE SCALE GENOMIC DNA]</scope>
    <source>
        <strain evidence="1 2">DSM 10068</strain>
    </source>
</reference>
<evidence type="ECO:0000313" key="1">
    <source>
        <dbReference type="EMBL" id="SHH55909.1"/>
    </source>
</evidence>
<dbReference type="EMBL" id="FQXV01000001">
    <property type="protein sequence ID" value="SHH55909.1"/>
    <property type="molecule type" value="Genomic_DNA"/>
</dbReference>
<gene>
    <name evidence="1" type="ORF">SAMN02745823_00288</name>
</gene>
<dbReference type="AlphaFoldDB" id="A0A1M5TYU1"/>
<proteinExistence type="predicted"/>
<dbReference type="Proteomes" id="UP000183995">
    <property type="component" value="Unassembled WGS sequence"/>
</dbReference>
<keyword evidence="2" id="KW-1185">Reference proteome</keyword>
<name>A0A1M5TYU1_9FIRM</name>
<protein>
    <submittedName>
        <fullName evidence="1">Uncharacterized protein</fullName>
    </submittedName>
</protein>
<dbReference type="RefSeq" id="WP_073075852.1">
    <property type="nucleotide sequence ID" value="NZ_FQXV01000001.1"/>
</dbReference>
<sequence length="110" mass="12328">MTISLDEFLDRILSPNSDLYLMVCGEVIVYDNGAKTVYSPITTHHNASLNPLVDFRTHIGHSLLWSRHVEIQCTSEELRNALYTAGYEIAPLQSSEAYARYALSKPVRAG</sequence>
<organism evidence="1 2">
    <name type="scientific">Sporobacter termitidis DSM 10068</name>
    <dbReference type="NCBI Taxonomy" id="1123282"/>
    <lineage>
        <taxon>Bacteria</taxon>
        <taxon>Bacillati</taxon>
        <taxon>Bacillota</taxon>
        <taxon>Clostridia</taxon>
        <taxon>Eubacteriales</taxon>
        <taxon>Oscillospiraceae</taxon>
        <taxon>Sporobacter</taxon>
    </lineage>
</organism>
<evidence type="ECO:0000313" key="2">
    <source>
        <dbReference type="Proteomes" id="UP000183995"/>
    </source>
</evidence>